<comment type="caution">
    <text evidence="9">The sequence shown here is derived from an EMBL/GenBank/DDBJ whole genome shotgun (WGS) entry which is preliminary data.</text>
</comment>
<evidence type="ECO:0000256" key="5">
    <source>
        <dbReference type="ARBA" id="ARBA00058938"/>
    </source>
</evidence>
<proteinExistence type="predicted"/>
<keyword evidence="3" id="KW-0238">DNA-binding</keyword>
<evidence type="ECO:0000259" key="8">
    <source>
        <dbReference type="PROSITE" id="PS51078"/>
    </source>
</evidence>
<dbReference type="GO" id="GO:0003677">
    <property type="term" value="F:DNA binding"/>
    <property type="evidence" value="ECO:0007669"/>
    <property type="project" value="UniProtKB-KW"/>
</dbReference>
<keyword evidence="4" id="KW-0804">Transcription</keyword>
<evidence type="ECO:0000313" key="10">
    <source>
        <dbReference type="Proteomes" id="UP000295560"/>
    </source>
</evidence>
<dbReference type="EMBL" id="SMFZ01000001">
    <property type="protein sequence ID" value="TCK26325.1"/>
    <property type="molecule type" value="Genomic_DNA"/>
</dbReference>
<dbReference type="Pfam" id="PF01614">
    <property type="entry name" value="IclR_C"/>
    <property type="match status" value="1"/>
</dbReference>
<reference evidence="9 10" key="1">
    <citation type="submission" date="2019-03" db="EMBL/GenBank/DDBJ databases">
        <title>Sequencing the genomes of 1000 actinobacteria strains.</title>
        <authorList>
            <person name="Klenk H.-P."/>
        </authorList>
    </citation>
    <scope>NUCLEOTIDE SEQUENCE [LARGE SCALE GENOMIC DNA]</scope>
    <source>
        <strain evidence="9 10">DSM 44969</strain>
    </source>
</reference>
<name>A0A4R1HYS8_PSEEN</name>
<feature type="domain" description="IclR-ED" evidence="8">
    <location>
        <begin position="83"/>
        <end position="264"/>
    </location>
</feature>
<evidence type="ECO:0000256" key="3">
    <source>
        <dbReference type="ARBA" id="ARBA00023125"/>
    </source>
</evidence>
<dbReference type="FunFam" id="1.10.10.10:FF:000056">
    <property type="entry name" value="IclR family transcriptional regulator"/>
    <property type="match status" value="1"/>
</dbReference>
<dbReference type="InterPro" id="IPR005471">
    <property type="entry name" value="Tscrpt_reg_IclR_N"/>
</dbReference>
<dbReference type="PROSITE" id="PS51077">
    <property type="entry name" value="HTH_ICLR"/>
    <property type="match status" value="1"/>
</dbReference>
<keyword evidence="10" id="KW-1185">Reference proteome</keyword>
<keyword evidence="1" id="KW-0319">Glycerol metabolism</keyword>
<protein>
    <recommendedName>
        <fullName evidence="6">Glycerol operon regulatory protein</fullName>
    </recommendedName>
</protein>
<evidence type="ECO:0000259" key="7">
    <source>
        <dbReference type="PROSITE" id="PS51077"/>
    </source>
</evidence>
<dbReference type="PANTHER" id="PTHR30136">
    <property type="entry name" value="HELIX-TURN-HELIX TRANSCRIPTIONAL REGULATOR, ICLR FAMILY"/>
    <property type="match status" value="1"/>
</dbReference>
<organism evidence="9 10">
    <name type="scientific">Pseudonocardia endophytica</name>
    <dbReference type="NCBI Taxonomy" id="401976"/>
    <lineage>
        <taxon>Bacteria</taxon>
        <taxon>Bacillati</taxon>
        <taxon>Actinomycetota</taxon>
        <taxon>Actinomycetes</taxon>
        <taxon>Pseudonocardiales</taxon>
        <taxon>Pseudonocardiaceae</taxon>
        <taxon>Pseudonocardia</taxon>
    </lineage>
</organism>
<sequence>MSVEPVVPAGQAARTDPNTVQSVLRAAALLDCFADGPDEKGLSELARATGLSVSTAHRLLRTLAQAGLLWHDGSTERYLPGPGLLRLSRALLDRDDLASVRELLAAVALQVRLSVRVVVRRGDEVETVLVVDVDGTSPDAGPGERSPVHSTAAGKALLAYASESVRETVEALGTLRALTPETVTDPDALADELERVRTRAYAVADREERPDLRAVAVPVRSADGDVVAALEAVGTPERFDVADIARRGRLLAAAAGALGLPASLLEPTP</sequence>
<gene>
    <name evidence="9" type="ORF">EV378_2155</name>
</gene>
<accession>A0A4R1HYS8</accession>
<dbReference type="PROSITE" id="PS51078">
    <property type="entry name" value="ICLR_ED"/>
    <property type="match status" value="1"/>
</dbReference>
<dbReference type="RefSeq" id="WP_165922237.1">
    <property type="nucleotide sequence ID" value="NZ_SMFZ01000001.1"/>
</dbReference>
<dbReference type="AlphaFoldDB" id="A0A4R1HYS8"/>
<dbReference type="InterPro" id="IPR050707">
    <property type="entry name" value="HTH_MetabolicPath_Reg"/>
</dbReference>
<feature type="domain" description="HTH iclR-type" evidence="7">
    <location>
        <begin position="20"/>
        <end position="82"/>
    </location>
</feature>
<dbReference type="GO" id="GO:0045892">
    <property type="term" value="P:negative regulation of DNA-templated transcription"/>
    <property type="evidence" value="ECO:0007669"/>
    <property type="project" value="TreeGrafter"/>
</dbReference>
<dbReference type="Gene3D" id="3.30.450.40">
    <property type="match status" value="1"/>
</dbReference>
<dbReference type="SUPFAM" id="SSF46785">
    <property type="entry name" value="Winged helix' DNA-binding domain"/>
    <property type="match status" value="1"/>
</dbReference>
<dbReference type="PANTHER" id="PTHR30136:SF35">
    <property type="entry name" value="HTH-TYPE TRANSCRIPTIONAL REGULATOR RV1719"/>
    <property type="match status" value="1"/>
</dbReference>
<dbReference type="GO" id="GO:0006071">
    <property type="term" value="P:glycerol metabolic process"/>
    <property type="evidence" value="ECO:0007669"/>
    <property type="project" value="UniProtKB-KW"/>
</dbReference>
<dbReference type="InterPro" id="IPR036390">
    <property type="entry name" value="WH_DNA-bd_sf"/>
</dbReference>
<evidence type="ECO:0000256" key="2">
    <source>
        <dbReference type="ARBA" id="ARBA00023015"/>
    </source>
</evidence>
<dbReference type="SUPFAM" id="SSF55781">
    <property type="entry name" value="GAF domain-like"/>
    <property type="match status" value="1"/>
</dbReference>
<dbReference type="Pfam" id="PF09339">
    <property type="entry name" value="HTH_IclR"/>
    <property type="match status" value="1"/>
</dbReference>
<keyword evidence="2" id="KW-0805">Transcription regulation</keyword>
<dbReference type="GO" id="GO:0003700">
    <property type="term" value="F:DNA-binding transcription factor activity"/>
    <property type="evidence" value="ECO:0007669"/>
    <property type="project" value="TreeGrafter"/>
</dbReference>
<dbReference type="InterPro" id="IPR036388">
    <property type="entry name" value="WH-like_DNA-bd_sf"/>
</dbReference>
<evidence type="ECO:0000256" key="4">
    <source>
        <dbReference type="ARBA" id="ARBA00023163"/>
    </source>
</evidence>
<dbReference type="InterPro" id="IPR014757">
    <property type="entry name" value="Tscrpt_reg_IclR_C"/>
</dbReference>
<comment type="function">
    <text evidence="5">May be an activator protein for the gylABX operon.</text>
</comment>
<dbReference type="Gene3D" id="1.10.10.10">
    <property type="entry name" value="Winged helix-like DNA-binding domain superfamily/Winged helix DNA-binding domain"/>
    <property type="match status" value="1"/>
</dbReference>
<dbReference type="Proteomes" id="UP000295560">
    <property type="component" value="Unassembled WGS sequence"/>
</dbReference>
<evidence type="ECO:0000256" key="6">
    <source>
        <dbReference type="ARBA" id="ARBA00070406"/>
    </source>
</evidence>
<dbReference type="InterPro" id="IPR029016">
    <property type="entry name" value="GAF-like_dom_sf"/>
</dbReference>
<evidence type="ECO:0000256" key="1">
    <source>
        <dbReference type="ARBA" id="ARBA00022798"/>
    </source>
</evidence>
<evidence type="ECO:0000313" key="9">
    <source>
        <dbReference type="EMBL" id="TCK26325.1"/>
    </source>
</evidence>
<dbReference type="SMART" id="SM00346">
    <property type="entry name" value="HTH_ICLR"/>
    <property type="match status" value="1"/>
</dbReference>